<comment type="caution">
    <text evidence="1">The sequence shown here is derived from an EMBL/GenBank/DDBJ whole genome shotgun (WGS) entry which is preliminary data.</text>
</comment>
<reference evidence="1" key="1">
    <citation type="submission" date="2022-10" db="EMBL/GenBank/DDBJ databases">
        <title>Complete Genome of Trichothecium roseum strain YXFP-22015, a Plant Pathogen Isolated from Citrus.</title>
        <authorList>
            <person name="Wang Y."/>
            <person name="Zhu L."/>
        </authorList>
    </citation>
    <scope>NUCLEOTIDE SEQUENCE</scope>
    <source>
        <strain evidence="1">YXFP-22015</strain>
    </source>
</reference>
<organism evidence="1 2">
    <name type="scientific">Trichothecium roseum</name>
    <dbReference type="NCBI Taxonomy" id="47278"/>
    <lineage>
        <taxon>Eukaryota</taxon>
        <taxon>Fungi</taxon>
        <taxon>Dikarya</taxon>
        <taxon>Ascomycota</taxon>
        <taxon>Pezizomycotina</taxon>
        <taxon>Sordariomycetes</taxon>
        <taxon>Hypocreomycetidae</taxon>
        <taxon>Hypocreales</taxon>
        <taxon>Hypocreales incertae sedis</taxon>
        <taxon>Trichothecium</taxon>
    </lineage>
</organism>
<accession>A0ACC0V5T9</accession>
<proteinExistence type="predicted"/>
<gene>
    <name evidence="1" type="ORF">N3K66_005093</name>
</gene>
<evidence type="ECO:0000313" key="1">
    <source>
        <dbReference type="EMBL" id="KAI9900831.1"/>
    </source>
</evidence>
<dbReference type="Proteomes" id="UP001163324">
    <property type="component" value="Chromosome 4"/>
</dbReference>
<evidence type="ECO:0000313" key="2">
    <source>
        <dbReference type="Proteomes" id="UP001163324"/>
    </source>
</evidence>
<dbReference type="EMBL" id="CM047943">
    <property type="protein sequence ID" value="KAI9900831.1"/>
    <property type="molecule type" value="Genomic_DNA"/>
</dbReference>
<protein>
    <submittedName>
        <fullName evidence="1">Uncharacterized protein</fullName>
    </submittedName>
</protein>
<keyword evidence="2" id="KW-1185">Reference proteome</keyword>
<sequence length="257" mass="28751">MPPRLSAQAIGGGAATPKNAWSFLRRTFASDFNSNSPPPNRNNNNNNNNKNNNNNNRPSSPSSTASLLGLGAATRNKRSGPLNLRNQAAASQRNQGRPGGSGIDAVTRLHSRYSDRHKLEENNIAKVAQQARERAVSASYLRHMPRRWGEGDVYSPTELSPRHQKQWRKRPGRNVDLVDVLGLRPVDMYKNFSLIQSFTRTDGYIAGNHLTSLRPVNQRKVAKMVRRAQGMGIYPTVHAHPEILRNQFFPPNRFGRS</sequence>
<name>A0ACC0V5T9_9HYPO</name>